<dbReference type="EMBL" id="JARBHB010000005">
    <property type="protein sequence ID" value="KAJ8884097.1"/>
    <property type="molecule type" value="Genomic_DNA"/>
</dbReference>
<name>A0ABQ9HIE1_9NEOP</name>
<evidence type="ECO:0000313" key="2">
    <source>
        <dbReference type="Proteomes" id="UP001159363"/>
    </source>
</evidence>
<protein>
    <submittedName>
        <fullName evidence="1">Uncharacterized protein</fullName>
    </submittedName>
</protein>
<evidence type="ECO:0000313" key="1">
    <source>
        <dbReference type="EMBL" id="KAJ8884097.1"/>
    </source>
</evidence>
<comment type="caution">
    <text evidence="1">The sequence shown here is derived from an EMBL/GenBank/DDBJ whole genome shotgun (WGS) entry which is preliminary data.</text>
</comment>
<organism evidence="1 2">
    <name type="scientific">Dryococelus australis</name>
    <dbReference type="NCBI Taxonomy" id="614101"/>
    <lineage>
        <taxon>Eukaryota</taxon>
        <taxon>Metazoa</taxon>
        <taxon>Ecdysozoa</taxon>
        <taxon>Arthropoda</taxon>
        <taxon>Hexapoda</taxon>
        <taxon>Insecta</taxon>
        <taxon>Pterygota</taxon>
        <taxon>Neoptera</taxon>
        <taxon>Polyneoptera</taxon>
        <taxon>Phasmatodea</taxon>
        <taxon>Verophasmatodea</taxon>
        <taxon>Anareolatae</taxon>
        <taxon>Phasmatidae</taxon>
        <taxon>Eurycanthinae</taxon>
        <taxon>Dryococelus</taxon>
    </lineage>
</organism>
<gene>
    <name evidence="1" type="ORF">PR048_015954</name>
</gene>
<proteinExistence type="predicted"/>
<reference evidence="1 2" key="1">
    <citation type="submission" date="2023-02" db="EMBL/GenBank/DDBJ databases">
        <title>LHISI_Scaffold_Assembly.</title>
        <authorList>
            <person name="Stuart O.P."/>
            <person name="Cleave R."/>
            <person name="Magrath M.J.L."/>
            <person name="Mikheyev A.S."/>
        </authorList>
    </citation>
    <scope>NUCLEOTIDE SEQUENCE [LARGE SCALE GENOMIC DNA]</scope>
    <source>
        <strain evidence="1">Daus_M_001</strain>
        <tissue evidence="1">Leg muscle</tissue>
    </source>
</reference>
<sequence>MDSHGNKNCSNEIVEIIWQHIAHLHITCAMGVKNAQGVHWIKEVNSEELDVRNIYFSKILRVSVYSDSTYRSKSCELKKTVLTFRNYGNKMGECNILVEYQG</sequence>
<keyword evidence="2" id="KW-1185">Reference proteome</keyword>
<dbReference type="Proteomes" id="UP001159363">
    <property type="component" value="Chromosome 4"/>
</dbReference>
<accession>A0ABQ9HIE1</accession>